<proteinExistence type="evidence at transcript level"/>
<sequence length="41" mass="4532">MILLVCCFARSWPYMHDIYILQAEAMAAAAVAAGEEEVKES</sequence>
<accession>B6SZV4</accession>
<evidence type="ECO:0000313" key="1">
    <source>
        <dbReference type="EMBL" id="ACG30387.1"/>
    </source>
</evidence>
<name>B6SZV4_MAIZE</name>
<organism evidence="1">
    <name type="scientific">Zea mays</name>
    <name type="common">Maize</name>
    <dbReference type="NCBI Taxonomy" id="4577"/>
    <lineage>
        <taxon>Eukaryota</taxon>
        <taxon>Viridiplantae</taxon>
        <taxon>Streptophyta</taxon>
        <taxon>Embryophyta</taxon>
        <taxon>Tracheophyta</taxon>
        <taxon>Spermatophyta</taxon>
        <taxon>Magnoliopsida</taxon>
        <taxon>Liliopsida</taxon>
        <taxon>Poales</taxon>
        <taxon>Poaceae</taxon>
        <taxon>PACMAD clade</taxon>
        <taxon>Panicoideae</taxon>
        <taxon>Andropogonodae</taxon>
        <taxon>Andropogoneae</taxon>
        <taxon>Tripsacinae</taxon>
        <taxon>Zea</taxon>
    </lineage>
</organism>
<dbReference type="EMBL" id="EU958269">
    <property type="protein sequence ID" value="ACG30387.1"/>
    <property type="molecule type" value="mRNA"/>
</dbReference>
<protein>
    <submittedName>
        <fullName evidence="1">Uncharacterized protein</fullName>
    </submittedName>
</protein>
<reference evidence="1" key="1">
    <citation type="journal article" date="2009" name="Plant Mol. Biol.">
        <title>Insights into corn genes derived from large-scale cDNA sequencing.</title>
        <authorList>
            <person name="Alexandrov N.N."/>
            <person name="Brover V.V."/>
            <person name="Freidin S."/>
            <person name="Troukhan M.E."/>
            <person name="Tatarinova T.V."/>
            <person name="Zhang H."/>
            <person name="Swaller T.J."/>
            <person name="Lu Y.P."/>
            <person name="Bouck J."/>
            <person name="Flavell R.B."/>
            <person name="Feldmann K.A."/>
        </authorList>
    </citation>
    <scope>NUCLEOTIDE SEQUENCE</scope>
</reference>
<dbReference type="AlphaFoldDB" id="B6SZV4"/>